<dbReference type="AlphaFoldDB" id="A0A9J5WU64"/>
<dbReference type="SUPFAM" id="SSF52540">
    <property type="entry name" value="P-loop containing nucleoside triphosphate hydrolases"/>
    <property type="match status" value="1"/>
</dbReference>
<keyword evidence="3" id="KW-0175">Coiled coil</keyword>
<feature type="domain" description="NB-ARC" evidence="4">
    <location>
        <begin position="212"/>
        <end position="294"/>
    </location>
</feature>
<dbReference type="GO" id="GO:0006952">
    <property type="term" value="P:defense response"/>
    <property type="evidence" value="ECO:0007669"/>
    <property type="project" value="UniProtKB-KW"/>
</dbReference>
<feature type="domain" description="NB-ARC" evidence="4">
    <location>
        <begin position="157"/>
        <end position="202"/>
    </location>
</feature>
<evidence type="ECO:0000256" key="2">
    <source>
        <dbReference type="ARBA" id="ARBA00022821"/>
    </source>
</evidence>
<evidence type="ECO:0000259" key="4">
    <source>
        <dbReference type="Pfam" id="PF00931"/>
    </source>
</evidence>
<evidence type="ECO:0000313" key="6">
    <source>
        <dbReference type="Proteomes" id="UP000824120"/>
    </source>
</evidence>
<dbReference type="PANTHER" id="PTHR36766">
    <property type="entry name" value="PLANT BROAD-SPECTRUM MILDEW RESISTANCE PROTEIN RPW8"/>
    <property type="match status" value="1"/>
</dbReference>
<protein>
    <recommendedName>
        <fullName evidence="4">NB-ARC domain-containing protein</fullName>
    </recommendedName>
</protein>
<accession>A0A9J5WU64</accession>
<proteinExistence type="predicted"/>
<dbReference type="InterPro" id="IPR002182">
    <property type="entry name" value="NB-ARC"/>
</dbReference>
<keyword evidence="2" id="KW-0611">Plant defense</keyword>
<dbReference type="Gene3D" id="1.10.8.430">
    <property type="entry name" value="Helical domain of apoptotic protease-activating factors"/>
    <property type="match status" value="1"/>
</dbReference>
<dbReference type="InterPro" id="IPR027417">
    <property type="entry name" value="P-loop_NTPase"/>
</dbReference>
<organism evidence="5 6">
    <name type="scientific">Solanum commersonii</name>
    <name type="common">Commerson's wild potato</name>
    <name type="synonym">Commerson's nightshade</name>
    <dbReference type="NCBI Taxonomy" id="4109"/>
    <lineage>
        <taxon>Eukaryota</taxon>
        <taxon>Viridiplantae</taxon>
        <taxon>Streptophyta</taxon>
        <taxon>Embryophyta</taxon>
        <taxon>Tracheophyta</taxon>
        <taxon>Spermatophyta</taxon>
        <taxon>Magnoliopsida</taxon>
        <taxon>eudicotyledons</taxon>
        <taxon>Gunneridae</taxon>
        <taxon>Pentapetalae</taxon>
        <taxon>asterids</taxon>
        <taxon>lamiids</taxon>
        <taxon>Solanales</taxon>
        <taxon>Solanaceae</taxon>
        <taxon>Solanoideae</taxon>
        <taxon>Solaneae</taxon>
        <taxon>Solanum</taxon>
    </lineage>
</organism>
<sequence>MILASEMDIGLAVGGAFLSSALNVLFDRLAPHGELMKMFQRDKHDVRLLKKLRMTLLALQAWLSELRDAMDGAENLIEEVNYEVLRLKVEGQHQNLAETINKQVITIKEKLEDTIETLEELQKQIGLLDLTKYLDSGKQEKRAFSTSVVDESRIQMGKNLTVVPIVGMGGVGKTTLAKAVYNDEKVKNHFNLKAWFCVSEPYLITKGDLNQACVKLKEILKGKRFLIVLDDKWNDNYNEWDDLRNLFVKGDVGSKIIVTTRKESVALVMGKEQISMGILSSEVSWSLFKRHAFEYMDPEEQRELKKVGKQIVAKCKGLPLALKTLAGMLRSKSEVEWWKPIILIYGPNPRFKI</sequence>
<dbReference type="Pfam" id="PF00931">
    <property type="entry name" value="NB-ARC"/>
    <property type="match status" value="2"/>
</dbReference>
<dbReference type="OrthoDB" id="1700985at2759"/>
<keyword evidence="1" id="KW-0433">Leucine-rich repeat</keyword>
<evidence type="ECO:0000256" key="3">
    <source>
        <dbReference type="SAM" id="Coils"/>
    </source>
</evidence>
<keyword evidence="6" id="KW-1185">Reference proteome</keyword>
<name>A0A9J5WU64_SOLCO</name>
<evidence type="ECO:0000313" key="5">
    <source>
        <dbReference type="EMBL" id="KAG5578494.1"/>
    </source>
</evidence>
<dbReference type="Gene3D" id="3.40.50.300">
    <property type="entry name" value="P-loop containing nucleotide triphosphate hydrolases"/>
    <property type="match status" value="1"/>
</dbReference>
<dbReference type="Proteomes" id="UP000824120">
    <property type="component" value="Chromosome 11"/>
</dbReference>
<gene>
    <name evidence="5" type="ORF">H5410_058628</name>
</gene>
<dbReference type="EMBL" id="JACXVP010000011">
    <property type="protein sequence ID" value="KAG5578494.1"/>
    <property type="molecule type" value="Genomic_DNA"/>
</dbReference>
<dbReference type="InterPro" id="IPR042197">
    <property type="entry name" value="Apaf_helical"/>
</dbReference>
<dbReference type="PRINTS" id="PR00364">
    <property type="entry name" value="DISEASERSIST"/>
</dbReference>
<comment type="caution">
    <text evidence="5">The sequence shown here is derived from an EMBL/GenBank/DDBJ whole genome shotgun (WGS) entry which is preliminary data.</text>
</comment>
<dbReference type="GO" id="GO:0043531">
    <property type="term" value="F:ADP binding"/>
    <property type="evidence" value="ECO:0007669"/>
    <property type="project" value="InterPro"/>
</dbReference>
<dbReference type="PANTHER" id="PTHR36766:SF51">
    <property type="entry name" value="DISEASE RESISTANCE RPP13-LIKE PROTEIN 1"/>
    <property type="match status" value="1"/>
</dbReference>
<reference evidence="5 6" key="1">
    <citation type="submission" date="2020-09" db="EMBL/GenBank/DDBJ databases">
        <title>De no assembly of potato wild relative species, Solanum commersonii.</title>
        <authorList>
            <person name="Cho K."/>
        </authorList>
    </citation>
    <scope>NUCLEOTIDE SEQUENCE [LARGE SCALE GENOMIC DNA]</scope>
    <source>
        <strain evidence="5">LZ3.2</strain>
        <tissue evidence="5">Leaf</tissue>
    </source>
</reference>
<evidence type="ECO:0000256" key="1">
    <source>
        <dbReference type="ARBA" id="ARBA00022614"/>
    </source>
</evidence>
<feature type="coiled-coil region" evidence="3">
    <location>
        <begin position="63"/>
        <end position="124"/>
    </location>
</feature>